<dbReference type="PROSITE" id="PS50113">
    <property type="entry name" value="PAC"/>
    <property type="match status" value="1"/>
</dbReference>
<dbReference type="RefSeq" id="WP_007063427.1">
    <property type="nucleotide sequence ID" value="NZ_ACVI01000115.1"/>
</dbReference>
<accession>C6Q0H5</accession>
<name>C6Q0H5_9CLOT</name>
<reference evidence="3 4" key="1">
    <citation type="submission" date="2009-06" db="EMBL/GenBank/DDBJ databases">
        <title>The draft genome of Clostridium carboxidivorans P7.</title>
        <authorList>
            <consortium name="US DOE Joint Genome Institute (JGI-PGF)"/>
            <person name="Lucas S."/>
            <person name="Copeland A."/>
            <person name="Lapidus A."/>
            <person name="Glavina del Rio T."/>
            <person name="Tice H."/>
            <person name="Bruce D."/>
            <person name="Goodwin L."/>
            <person name="Pitluck S."/>
            <person name="Larimer F."/>
            <person name="Land M.L."/>
            <person name="Hauser L."/>
            <person name="Hemme C.L."/>
        </authorList>
    </citation>
    <scope>NUCLEOTIDE SEQUENCE [LARGE SCALE GENOMIC DNA]</scope>
    <source>
        <strain evidence="3 4">P7</strain>
    </source>
</reference>
<dbReference type="Gene3D" id="3.30.450.20">
    <property type="entry name" value="PAS domain"/>
    <property type="match status" value="1"/>
</dbReference>
<gene>
    <name evidence="3" type="ORF">CcarbDRAFT_4542</name>
</gene>
<dbReference type="Pfam" id="PF00989">
    <property type="entry name" value="PAS"/>
    <property type="match status" value="1"/>
</dbReference>
<evidence type="ECO:0000259" key="1">
    <source>
        <dbReference type="PROSITE" id="PS50112"/>
    </source>
</evidence>
<dbReference type="InterPro" id="IPR013767">
    <property type="entry name" value="PAS_fold"/>
</dbReference>
<proteinExistence type="predicted"/>
<dbReference type="eggNOG" id="COG3829">
    <property type="taxonomic scope" value="Bacteria"/>
</dbReference>
<organism evidence="3 4">
    <name type="scientific">Clostridium carboxidivorans P7</name>
    <dbReference type="NCBI Taxonomy" id="536227"/>
    <lineage>
        <taxon>Bacteria</taxon>
        <taxon>Bacillati</taxon>
        <taxon>Bacillota</taxon>
        <taxon>Clostridia</taxon>
        <taxon>Eubacteriales</taxon>
        <taxon>Clostridiaceae</taxon>
        <taxon>Clostridium</taxon>
    </lineage>
</organism>
<dbReference type="CDD" id="cd00130">
    <property type="entry name" value="PAS"/>
    <property type="match status" value="1"/>
</dbReference>
<evidence type="ECO:0000313" key="3">
    <source>
        <dbReference type="EMBL" id="EET85010.1"/>
    </source>
</evidence>
<evidence type="ECO:0000259" key="2">
    <source>
        <dbReference type="PROSITE" id="PS50113"/>
    </source>
</evidence>
<feature type="domain" description="PAS" evidence="1">
    <location>
        <begin position="27"/>
        <end position="74"/>
    </location>
</feature>
<dbReference type="EMBL" id="ACVI01000115">
    <property type="protein sequence ID" value="EET85010.1"/>
    <property type="molecule type" value="Genomic_DNA"/>
</dbReference>
<dbReference type="PROSITE" id="PS50112">
    <property type="entry name" value="PAS"/>
    <property type="match status" value="1"/>
</dbReference>
<evidence type="ECO:0000313" key="4">
    <source>
        <dbReference type="Proteomes" id="UP000004198"/>
    </source>
</evidence>
<dbReference type="AlphaFoldDB" id="C6Q0H5"/>
<dbReference type="GO" id="GO:0006355">
    <property type="term" value="P:regulation of DNA-templated transcription"/>
    <property type="evidence" value="ECO:0007669"/>
    <property type="project" value="InterPro"/>
</dbReference>
<keyword evidence="4" id="KW-1185">Reference proteome</keyword>
<dbReference type="InterPro" id="IPR035965">
    <property type="entry name" value="PAS-like_dom_sf"/>
</dbReference>
<dbReference type="NCBIfam" id="TIGR00229">
    <property type="entry name" value="sensory_box"/>
    <property type="match status" value="1"/>
</dbReference>
<sequence>MGIQQLINDTFSDSCNLEMKLEFVKFKLKELQDVIEGFNDGVYVTDKCGNTILVNKYWEKITGIKREEVLEKNMSSLEKEGYISKSATLIVLKDKKSVTIEQKLRTGKKVLVSSNPIFDREGNVTMVVTSVRDVIELYELEEELEKKRRYLIVSILPIQIV</sequence>
<dbReference type="SUPFAM" id="SSF55785">
    <property type="entry name" value="PYP-like sensor domain (PAS domain)"/>
    <property type="match status" value="1"/>
</dbReference>
<feature type="domain" description="PAC" evidence="2">
    <location>
        <begin position="94"/>
        <end position="146"/>
    </location>
</feature>
<dbReference type="Proteomes" id="UP000004198">
    <property type="component" value="Unassembled WGS sequence"/>
</dbReference>
<protein>
    <submittedName>
        <fullName evidence="3">Putative PAS/PAC sensor protein</fullName>
    </submittedName>
</protein>
<dbReference type="InterPro" id="IPR000014">
    <property type="entry name" value="PAS"/>
</dbReference>
<dbReference type="InterPro" id="IPR000700">
    <property type="entry name" value="PAS-assoc_C"/>
</dbReference>
<comment type="caution">
    <text evidence="3">The sequence shown here is derived from an EMBL/GenBank/DDBJ whole genome shotgun (WGS) entry which is preliminary data.</text>
</comment>